<sequence>MTDQAPRIPFSDGRAIPQLGLGVWRTPDDVAVTAVAAALEAGYRHVDTAAVYENERGVGEGLRRAGLPRGDVFVTTKLWNEDQGYDSTLRAFDKSLERLGLDHVDLYLIHWASPWRGLFVDTWRAFIRLREEGRVTSIGVSNFEAEHLDRLIEETGVAPVINQIELHPRFQQRALREANAARGIVTESWSPLGQGQLLADPVVARVAAKHGKTPAQTIIRWHIDNGLVVIPKSVTPSRIVENAAVFDFRLDEDDMRALAGLDSRDGRIGSNPMTATF</sequence>
<evidence type="ECO:0000313" key="2">
    <source>
        <dbReference type="Proteomes" id="UP001163223"/>
    </source>
</evidence>
<organism evidence="1 2">
    <name type="scientific">Antarcticirhabdus aurantiaca</name>
    <dbReference type="NCBI Taxonomy" id="2606717"/>
    <lineage>
        <taxon>Bacteria</taxon>
        <taxon>Pseudomonadati</taxon>
        <taxon>Pseudomonadota</taxon>
        <taxon>Alphaproteobacteria</taxon>
        <taxon>Hyphomicrobiales</taxon>
        <taxon>Aurantimonadaceae</taxon>
        <taxon>Antarcticirhabdus</taxon>
    </lineage>
</organism>
<name>A0ACD4NKD1_9HYPH</name>
<evidence type="ECO:0000313" key="1">
    <source>
        <dbReference type="EMBL" id="WAJ27200.1"/>
    </source>
</evidence>
<dbReference type="Proteomes" id="UP001163223">
    <property type="component" value="Chromosome"/>
</dbReference>
<keyword evidence="2" id="KW-1185">Reference proteome</keyword>
<dbReference type="EMBL" id="CP113520">
    <property type="protein sequence ID" value="WAJ27200.1"/>
    <property type="molecule type" value="Genomic_DNA"/>
</dbReference>
<reference evidence="1" key="1">
    <citation type="submission" date="2022-11" db="EMBL/GenBank/DDBJ databases">
        <title>beta-Carotene-producing bacterium, Jeongeuplla avenae sp. nov., alleviates the salt stress of Arabidopsis seedlings.</title>
        <authorList>
            <person name="Jiang L."/>
            <person name="Lee J."/>
        </authorList>
    </citation>
    <scope>NUCLEOTIDE SEQUENCE</scope>
    <source>
        <strain evidence="1">DY_R2A_6</strain>
    </source>
</reference>
<accession>A0ACD4NKD1</accession>
<gene>
    <name evidence="1" type="ORF">OXU80_20430</name>
</gene>
<proteinExistence type="predicted"/>
<protein>
    <submittedName>
        <fullName evidence="1">Aldo/keto reductase</fullName>
    </submittedName>
</protein>